<keyword evidence="3" id="KW-0597">Phosphoprotein</keyword>
<dbReference type="GO" id="GO:0004673">
    <property type="term" value="F:protein histidine kinase activity"/>
    <property type="evidence" value="ECO:0007669"/>
    <property type="project" value="UniProtKB-EC"/>
</dbReference>
<keyword evidence="5" id="KW-0547">Nucleotide-binding</keyword>
<dbReference type="CDD" id="cd12915">
    <property type="entry name" value="PDC2_DGC_like"/>
    <property type="match status" value="1"/>
</dbReference>
<evidence type="ECO:0000256" key="7">
    <source>
        <dbReference type="ARBA" id="ARBA00022840"/>
    </source>
</evidence>
<sequence length="564" mass="61505">MPRNDADRHAQAFLIGKLRRPDPLNVLLLASLLLPLTVFAGIASYDRSQTLGAVYRDLLSTVDTLHGHAESLFQLQALALGATDAWLGQRSDEDIRSSQIANEAYLRTMQRPFAPPLSIAAYSANGHPLLLSDEAEVPPDVDVADRSYFRWHREHKDAVPYIAGPTHHGPDGGEHVFITLRRSVEAIDFQGVITAGIRQSRFLDYWGRATPNPTTMINLTRDDGLILVRRPPPEQEQIATAGSRTAIVQAIRLAGERTVFRRTSMVDGIDRLLVVRKLDRFPVYVSYGIAYAEALSPWYRRLLLYGAFAKAVAVGLVSLALLAKSRSRQLRDLNLSLEARVDERTAELQAGEQRLRLLAREVDHRAKNALAVVQATLRLTAKTNIKTFAKQVEGRVAALARAQTLLADDRWRGASLHALLTSELAGFVSTSSDAPGPRVELQGDPVLIPAAATQPLAMAIHELATNAIKHGALATMEGRVRLSWHVSNGPSEPLGRLTIVWVETGGPIITGAPSTRGFGSRVLEGVVHGQLGGSLSLMWETTGLVCQIDMALSHLSEATLATVN</sequence>
<evidence type="ECO:0000313" key="11">
    <source>
        <dbReference type="Proteomes" id="UP001589789"/>
    </source>
</evidence>
<comment type="caution">
    <text evidence="10">The sequence shown here is derived from an EMBL/GenBank/DDBJ whole genome shotgun (WGS) entry which is preliminary data.</text>
</comment>
<proteinExistence type="predicted"/>
<evidence type="ECO:0000259" key="9">
    <source>
        <dbReference type="SMART" id="SM00911"/>
    </source>
</evidence>
<comment type="catalytic activity">
    <reaction evidence="1">
        <text>ATP + protein L-histidine = ADP + protein N-phospho-L-histidine.</text>
        <dbReference type="EC" id="2.7.13.3"/>
    </reaction>
</comment>
<protein>
    <recommendedName>
        <fullName evidence="2">histidine kinase</fullName>
        <ecNumber evidence="2">2.7.13.3</ecNumber>
    </recommendedName>
</protein>
<organism evidence="10 11">
    <name type="scientific">Muricoccus vinaceus</name>
    <dbReference type="NCBI Taxonomy" id="424704"/>
    <lineage>
        <taxon>Bacteria</taxon>
        <taxon>Pseudomonadati</taxon>
        <taxon>Pseudomonadota</taxon>
        <taxon>Alphaproteobacteria</taxon>
        <taxon>Acetobacterales</taxon>
        <taxon>Roseomonadaceae</taxon>
        <taxon>Muricoccus</taxon>
    </lineage>
</organism>
<accession>A0ABV6IT29</accession>
<dbReference type="Gene3D" id="3.30.565.10">
    <property type="entry name" value="Histidine kinase-like ATPase, C-terminal domain"/>
    <property type="match status" value="1"/>
</dbReference>
<evidence type="ECO:0000256" key="4">
    <source>
        <dbReference type="ARBA" id="ARBA00022679"/>
    </source>
</evidence>
<dbReference type="PANTHER" id="PTHR41523:SF8">
    <property type="entry name" value="ETHYLENE RESPONSE SENSOR PROTEIN"/>
    <property type="match status" value="1"/>
</dbReference>
<dbReference type="Gene3D" id="3.30.450.20">
    <property type="entry name" value="PAS domain"/>
    <property type="match status" value="2"/>
</dbReference>
<dbReference type="InterPro" id="IPR036890">
    <property type="entry name" value="HATPase_C_sf"/>
</dbReference>
<evidence type="ECO:0000256" key="1">
    <source>
        <dbReference type="ARBA" id="ARBA00000085"/>
    </source>
</evidence>
<evidence type="ECO:0000256" key="6">
    <source>
        <dbReference type="ARBA" id="ARBA00022777"/>
    </source>
</evidence>
<dbReference type="EC" id="2.7.13.3" evidence="2"/>
<dbReference type="EMBL" id="JBHLVZ010000038">
    <property type="protein sequence ID" value="MFC0386776.1"/>
    <property type="molecule type" value="Genomic_DNA"/>
</dbReference>
<evidence type="ECO:0000256" key="3">
    <source>
        <dbReference type="ARBA" id="ARBA00022553"/>
    </source>
</evidence>
<evidence type="ECO:0000256" key="8">
    <source>
        <dbReference type="SAM" id="Phobius"/>
    </source>
</evidence>
<dbReference type="Proteomes" id="UP001589789">
    <property type="component" value="Unassembled WGS sequence"/>
</dbReference>
<name>A0ABV6IT29_9PROT</name>
<evidence type="ECO:0000256" key="2">
    <source>
        <dbReference type="ARBA" id="ARBA00012438"/>
    </source>
</evidence>
<evidence type="ECO:0000313" key="10">
    <source>
        <dbReference type="EMBL" id="MFC0386776.1"/>
    </source>
</evidence>
<keyword evidence="4 10" id="KW-0808">Transferase</keyword>
<dbReference type="CDD" id="cd12914">
    <property type="entry name" value="PDC1_DGC_like"/>
    <property type="match status" value="1"/>
</dbReference>
<keyword evidence="8" id="KW-0812">Transmembrane</keyword>
<feature type="transmembrane region" description="Helical" evidence="8">
    <location>
        <begin position="26"/>
        <end position="45"/>
    </location>
</feature>
<dbReference type="RefSeq" id="WP_377051576.1">
    <property type="nucleotide sequence ID" value="NZ_JBHLVZ010000038.1"/>
</dbReference>
<dbReference type="InterPro" id="IPR011102">
    <property type="entry name" value="Sig_transdc_His_kinase_HWE"/>
</dbReference>
<keyword evidence="7" id="KW-0067">ATP-binding</keyword>
<keyword evidence="11" id="KW-1185">Reference proteome</keyword>
<keyword evidence="6 10" id="KW-0418">Kinase</keyword>
<dbReference type="SMART" id="SM00911">
    <property type="entry name" value="HWE_HK"/>
    <property type="match status" value="1"/>
</dbReference>
<dbReference type="Pfam" id="PF07536">
    <property type="entry name" value="HWE_HK"/>
    <property type="match status" value="1"/>
</dbReference>
<evidence type="ECO:0000256" key="5">
    <source>
        <dbReference type="ARBA" id="ARBA00022741"/>
    </source>
</evidence>
<keyword evidence="8" id="KW-1133">Transmembrane helix</keyword>
<dbReference type="PANTHER" id="PTHR41523">
    <property type="entry name" value="TWO-COMPONENT SYSTEM SENSOR PROTEIN"/>
    <property type="match status" value="1"/>
</dbReference>
<keyword evidence="8" id="KW-0472">Membrane</keyword>
<reference evidence="10 11" key="1">
    <citation type="submission" date="2024-09" db="EMBL/GenBank/DDBJ databases">
        <authorList>
            <person name="Sun Q."/>
            <person name="Mori K."/>
        </authorList>
    </citation>
    <scope>NUCLEOTIDE SEQUENCE [LARGE SCALE GENOMIC DNA]</scope>
    <source>
        <strain evidence="10 11">CCM 7468</strain>
    </source>
</reference>
<feature type="domain" description="Signal transduction histidine kinase HWE region" evidence="9">
    <location>
        <begin position="361"/>
        <end position="445"/>
    </location>
</feature>
<gene>
    <name evidence="10" type="ORF">ACFFIC_14645</name>
</gene>